<reference evidence="1" key="1">
    <citation type="submission" date="2020-06" db="EMBL/GenBank/DDBJ databases">
        <title>Draft genome of Bugula neritina, a colonial animal packing powerful symbionts and potential medicines.</title>
        <authorList>
            <person name="Rayko M."/>
        </authorList>
    </citation>
    <scope>NUCLEOTIDE SEQUENCE [LARGE SCALE GENOMIC DNA]</scope>
    <source>
        <strain evidence="1">Kwan_BN1</strain>
    </source>
</reference>
<name>A0A7J7JN16_BUGNE</name>
<comment type="caution">
    <text evidence="1">The sequence shown here is derived from an EMBL/GenBank/DDBJ whole genome shotgun (WGS) entry which is preliminary data.</text>
</comment>
<gene>
    <name evidence="1" type="ORF">EB796_014670</name>
</gene>
<dbReference type="AlphaFoldDB" id="A0A7J7JN16"/>
<dbReference type="EMBL" id="VXIV02002161">
    <property type="protein sequence ID" value="KAF6027021.1"/>
    <property type="molecule type" value="Genomic_DNA"/>
</dbReference>
<evidence type="ECO:0000313" key="2">
    <source>
        <dbReference type="Proteomes" id="UP000593567"/>
    </source>
</evidence>
<sequence>MTNVKRKLKMMREQAAKLRKLDAKTLLEQQRVYKLTELPAGDALNVNSENTIGTVNGETLLVEFSTDIKGERVQEKLIIPNRRRENVVGKVPLILLYHGKNLGRNGKELHHLTAVEINDADPSMPCKAPCKKIFKFPPFEAAKASFSDDESDEGHTT</sequence>
<accession>A0A7J7JN16</accession>
<organism evidence="1 2">
    <name type="scientific">Bugula neritina</name>
    <name type="common">Brown bryozoan</name>
    <name type="synonym">Sertularia neritina</name>
    <dbReference type="NCBI Taxonomy" id="10212"/>
    <lineage>
        <taxon>Eukaryota</taxon>
        <taxon>Metazoa</taxon>
        <taxon>Spiralia</taxon>
        <taxon>Lophotrochozoa</taxon>
        <taxon>Bryozoa</taxon>
        <taxon>Gymnolaemata</taxon>
        <taxon>Cheilostomatida</taxon>
        <taxon>Flustrina</taxon>
        <taxon>Buguloidea</taxon>
        <taxon>Bugulidae</taxon>
        <taxon>Bugula</taxon>
    </lineage>
</organism>
<evidence type="ECO:0000313" key="1">
    <source>
        <dbReference type="EMBL" id="KAF6027021.1"/>
    </source>
</evidence>
<proteinExistence type="predicted"/>
<keyword evidence="2" id="KW-1185">Reference proteome</keyword>
<dbReference type="Proteomes" id="UP000593567">
    <property type="component" value="Unassembled WGS sequence"/>
</dbReference>
<protein>
    <submittedName>
        <fullName evidence="1">Uncharacterized protein</fullName>
    </submittedName>
</protein>